<proteinExistence type="predicted"/>
<sequence>QQLQPPAGARGKPRRRKSSVGGERAGGRLRSAGQQRGRLLRHLSVRLGVWT</sequence>
<evidence type="ECO:0000313" key="3">
    <source>
        <dbReference type="Proteomes" id="UP001228049"/>
    </source>
</evidence>
<comment type="caution">
    <text evidence="2">The sequence shown here is derived from an EMBL/GenBank/DDBJ whole genome shotgun (WGS) entry which is preliminary data.</text>
</comment>
<feature type="region of interest" description="Disordered" evidence="1">
    <location>
        <begin position="1"/>
        <end position="36"/>
    </location>
</feature>
<feature type="non-terminal residue" evidence="2">
    <location>
        <position position="1"/>
    </location>
</feature>
<organism evidence="2 3">
    <name type="scientific">Dissostichus eleginoides</name>
    <name type="common">Patagonian toothfish</name>
    <name type="synonym">Dissostichus amissus</name>
    <dbReference type="NCBI Taxonomy" id="100907"/>
    <lineage>
        <taxon>Eukaryota</taxon>
        <taxon>Metazoa</taxon>
        <taxon>Chordata</taxon>
        <taxon>Craniata</taxon>
        <taxon>Vertebrata</taxon>
        <taxon>Euteleostomi</taxon>
        <taxon>Actinopterygii</taxon>
        <taxon>Neopterygii</taxon>
        <taxon>Teleostei</taxon>
        <taxon>Neoteleostei</taxon>
        <taxon>Acanthomorphata</taxon>
        <taxon>Eupercaria</taxon>
        <taxon>Perciformes</taxon>
        <taxon>Notothenioidei</taxon>
        <taxon>Nototheniidae</taxon>
        <taxon>Dissostichus</taxon>
    </lineage>
</organism>
<feature type="non-terminal residue" evidence="2">
    <location>
        <position position="51"/>
    </location>
</feature>
<keyword evidence="3" id="KW-1185">Reference proteome</keyword>
<name>A0AAD9C2S5_DISEL</name>
<accession>A0AAD9C2S5</accession>
<feature type="compositionally biased region" description="Low complexity" evidence="1">
    <location>
        <begin position="1"/>
        <end position="10"/>
    </location>
</feature>
<dbReference type="EMBL" id="JASDAP010000011">
    <property type="protein sequence ID" value="KAK1893846.1"/>
    <property type="molecule type" value="Genomic_DNA"/>
</dbReference>
<protein>
    <submittedName>
        <fullName evidence="2">Vasculin-like protein 1</fullName>
    </submittedName>
</protein>
<dbReference type="Proteomes" id="UP001228049">
    <property type="component" value="Unassembled WGS sequence"/>
</dbReference>
<gene>
    <name evidence="2" type="ORF">KUDE01_019308</name>
</gene>
<reference evidence="2" key="1">
    <citation type="submission" date="2023-04" db="EMBL/GenBank/DDBJ databases">
        <title>Chromosome-level genome of Chaenocephalus aceratus.</title>
        <authorList>
            <person name="Park H."/>
        </authorList>
    </citation>
    <scope>NUCLEOTIDE SEQUENCE</scope>
    <source>
        <strain evidence="2">DE</strain>
        <tissue evidence="2">Muscle</tissue>
    </source>
</reference>
<evidence type="ECO:0000256" key="1">
    <source>
        <dbReference type="SAM" id="MobiDB-lite"/>
    </source>
</evidence>
<evidence type="ECO:0000313" key="2">
    <source>
        <dbReference type="EMBL" id="KAK1893846.1"/>
    </source>
</evidence>
<dbReference type="AlphaFoldDB" id="A0AAD9C2S5"/>